<keyword evidence="2" id="KW-0808">Transferase</keyword>
<dbReference type="Pfam" id="PF00891">
    <property type="entry name" value="Methyltransf_2"/>
    <property type="match status" value="1"/>
</dbReference>
<dbReference type="AlphaFoldDB" id="A0AAV8TRN3"/>
<dbReference type="Gene3D" id="1.10.10.10">
    <property type="entry name" value="Winged helix-like DNA-binding domain superfamily/Winged helix DNA-binding domain"/>
    <property type="match status" value="1"/>
</dbReference>
<reference evidence="7 8" key="1">
    <citation type="submission" date="2021-09" db="EMBL/GenBank/DDBJ databases">
        <title>Genomic insights and catalytic innovation underlie evolution of tropane alkaloids biosynthesis.</title>
        <authorList>
            <person name="Wang Y.-J."/>
            <person name="Tian T."/>
            <person name="Huang J.-P."/>
            <person name="Huang S.-X."/>
        </authorList>
    </citation>
    <scope>NUCLEOTIDE SEQUENCE [LARGE SCALE GENOMIC DNA]</scope>
    <source>
        <strain evidence="7">KIB-2018</strain>
        <tissue evidence="7">Leaf</tissue>
    </source>
</reference>
<dbReference type="GO" id="GO:0046983">
    <property type="term" value="F:protein dimerization activity"/>
    <property type="evidence" value="ECO:0007669"/>
    <property type="project" value="InterPro"/>
</dbReference>
<dbReference type="SUPFAM" id="SSF53335">
    <property type="entry name" value="S-adenosyl-L-methionine-dependent methyltransferases"/>
    <property type="match status" value="1"/>
</dbReference>
<evidence type="ECO:0000313" key="7">
    <source>
        <dbReference type="EMBL" id="KAJ8769631.1"/>
    </source>
</evidence>
<evidence type="ECO:0000259" key="5">
    <source>
        <dbReference type="Pfam" id="PF00891"/>
    </source>
</evidence>
<feature type="domain" description="O-methyltransferase dimerisation" evidence="6">
    <location>
        <begin position="16"/>
        <end position="108"/>
    </location>
</feature>
<dbReference type="InterPro" id="IPR001077">
    <property type="entry name" value="COMT_C"/>
</dbReference>
<dbReference type="CDD" id="cd02440">
    <property type="entry name" value="AdoMet_MTases"/>
    <property type="match status" value="1"/>
</dbReference>
<feature type="active site" description="Proton acceptor" evidence="4">
    <location>
        <position position="261"/>
    </location>
</feature>
<dbReference type="PIRSF" id="PIRSF005739">
    <property type="entry name" value="O-mtase"/>
    <property type="match status" value="1"/>
</dbReference>
<dbReference type="GO" id="GO:0032259">
    <property type="term" value="P:methylation"/>
    <property type="evidence" value="ECO:0007669"/>
    <property type="project" value="UniProtKB-KW"/>
</dbReference>
<accession>A0AAV8TRN3</accession>
<evidence type="ECO:0000256" key="3">
    <source>
        <dbReference type="ARBA" id="ARBA00022691"/>
    </source>
</evidence>
<sequence>MGSNVREEEEACLSAMNFVNSSVFPLVLNAAIELDLFGIIAKAGPGARASASEIASQLPTNNPKASAMLDRMLHLFATHSLLSCSSRTHENGRVESVFGLTPACMYFLGREEDGNVSGLMTLACHPATLEVWLHLKDLILEGGNMFEKIKGMSVFEYMNEDQKFRNIFNRAMCGASTLVMNEILKTYEGFEGISKLVDVGGGTGRTLQAIISKYPSIKGINYDLPHVIQTAPHYPGIQHVGGDMFKNVPEGDAIVLKATIHDWDDESAIKILNNCYEALPKNGKLMIINELLPEKPDTSNASQYAWKLDNLMLVQPGGKERNAKQYEALTKAAGFTHFTVACLTHGVWAVMESYK</sequence>
<feature type="domain" description="O-methyltransferase C-terminal" evidence="5">
    <location>
        <begin position="132"/>
        <end position="335"/>
    </location>
</feature>
<protein>
    <submittedName>
        <fullName evidence="7">Uncharacterized protein</fullName>
    </submittedName>
</protein>
<dbReference type="InterPro" id="IPR016461">
    <property type="entry name" value="COMT-like"/>
</dbReference>
<dbReference type="SUPFAM" id="SSF46785">
    <property type="entry name" value="Winged helix' DNA-binding domain"/>
    <property type="match status" value="1"/>
</dbReference>
<keyword evidence="1" id="KW-0489">Methyltransferase</keyword>
<evidence type="ECO:0000259" key="6">
    <source>
        <dbReference type="Pfam" id="PF08100"/>
    </source>
</evidence>
<dbReference type="FunFam" id="1.10.10.10:FF:000357">
    <property type="entry name" value="Caffeic acid 3-O-methyltransferase"/>
    <property type="match status" value="1"/>
</dbReference>
<dbReference type="InterPro" id="IPR029063">
    <property type="entry name" value="SAM-dependent_MTases_sf"/>
</dbReference>
<dbReference type="Gene3D" id="3.40.50.150">
    <property type="entry name" value="Vaccinia Virus protein VP39"/>
    <property type="match status" value="1"/>
</dbReference>
<dbReference type="Proteomes" id="UP001159364">
    <property type="component" value="Linkage Group LG03"/>
</dbReference>
<organism evidence="7 8">
    <name type="scientific">Erythroxylum novogranatense</name>
    <dbReference type="NCBI Taxonomy" id="1862640"/>
    <lineage>
        <taxon>Eukaryota</taxon>
        <taxon>Viridiplantae</taxon>
        <taxon>Streptophyta</taxon>
        <taxon>Embryophyta</taxon>
        <taxon>Tracheophyta</taxon>
        <taxon>Spermatophyta</taxon>
        <taxon>Magnoliopsida</taxon>
        <taxon>eudicotyledons</taxon>
        <taxon>Gunneridae</taxon>
        <taxon>Pentapetalae</taxon>
        <taxon>rosids</taxon>
        <taxon>fabids</taxon>
        <taxon>Malpighiales</taxon>
        <taxon>Erythroxylaceae</taxon>
        <taxon>Erythroxylum</taxon>
    </lineage>
</organism>
<dbReference type="InterPro" id="IPR036390">
    <property type="entry name" value="WH_DNA-bd_sf"/>
</dbReference>
<dbReference type="GO" id="GO:0008171">
    <property type="term" value="F:O-methyltransferase activity"/>
    <property type="evidence" value="ECO:0007669"/>
    <property type="project" value="InterPro"/>
</dbReference>
<dbReference type="InterPro" id="IPR012967">
    <property type="entry name" value="COMT_dimerisation"/>
</dbReference>
<evidence type="ECO:0000256" key="2">
    <source>
        <dbReference type="ARBA" id="ARBA00022679"/>
    </source>
</evidence>
<keyword evidence="3" id="KW-0949">S-adenosyl-L-methionine</keyword>
<evidence type="ECO:0000313" key="8">
    <source>
        <dbReference type="Proteomes" id="UP001159364"/>
    </source>
</evidence>
<dbReference type="PANTHER" id="PTHR11746">
    <property type="entry name" value="O-METHYLTRANSFERASE"/>
    <property type="match status" value="1"/>
</dbReference>
<proteinExistence type="predicted"/>
<dbReference type="Pfam" id="PF08100">
    <property type="entry name" value="Dimerisation"/>
    <property type="match status" value="1"/>
</dbReference>
<keyword evidence="8" id="KW-1185">Reference proteome</keyword>
<dbReference type="InterPro" id="IPR036388">
    <property type="entry name" value="WH-like_DNA-bd_sf"/>
</dbReference>
<gene>
    <name evidence="7" type="ORF">K2173_005234</name>
</gene>
<evidence type="ECO:0000256" key="1">
    <source>
        <dbReference type="ARBA" id="ARBA00022603"/>
    </source>
</evidence>
<dbReference type="PROSITE" id="PS51683">
    <property type="entry name" value="SAM_OMT_II"/>
    <property type="match status" value="1"/>
</dbReference>
<comment type="caution">
    <text evidence="7">The sequence shown here is derived from an EMBL/GenBank/DDBJ whole genome shotgun (WGS) entry which is preliminary data.</text>
</comment>
<name>A0AAV8TRN3_9ROSI</name>
<evidence type="ECO:0000256" key="4">
    <source>
        <dbReference type="PIRSR" id="PIRSR005739-1"/>
    </source>
</evidence>
<dbReference type="EMBL" id="JAIWQS010000003">
    <property type="protein sequence ID" value="KAJ8769631.1"/>
    <property type="molecule type" value="Genomic_DNA"/>
</dbReference>